<protein>
    <submittedName>
        <fullName evidence="1">Uncharacterized protein</fullName>
    </submittedName>
</protein>
<dbReference type="OrthoDB" id="8240489at2"/>
<accession>D8JXG7</accession>
<dbReference type="STRING" id="582899.Hden_3355"/>
<reference evidence="2" key="1">
    <citation type="journal article" date="2011" name="J. Bacteriol.">
        <title>Genome sequences of eight morphologically diverse alphaproteobacteria.</title>
        <authorList>
            <consortium name="US DOE Joint Genome Institute"/>
            <person name="Brown P.J."/>
            <person name="Kysela D.T."/>
            <person name="Buechlein A."/>
            <person name="Hemmerich C."/>
            <person name="Brun Y.V."/>
        </authorList>
    </citation>
    <scope>NUCLEOTIDE SEQUENCE [LARGE SCALE GENOMIC DNA]</scope>
    <source>
        <strain evidence="2">ATCC 51888 / DSM 1869 / NCIB 11706 / TK 0415</strain>
    </source>
</reference>
<evidence type="ECO:0000313" key="1">
    <source>
        <dbReference type="EMBL" id="ADJ25148.1"/>
    </source>
</evidence>
<dbReference type="Proteomes" id="UP000002033">
    <property type="component" value="Chromosome"/>
</dbReference>
<sequence length="74" mass="8444">MKIGDKVRVERMPDGVPPDNKQLQTLFRSCLGKTFPIVKFDGPLVELHVGEIFGKPADYHQIWLEPDRVKLVEA</sequence>
<dbReference type="AlphaFoldDB" id="D8JXG7"/>
<name>D8JXG7_HYPDA</name>
<dbReference type="EMBL" id="CP002083">
    <property type="protein sequence ID" value="ADJ25148.1"/>
    <property type="molecule type" value="Genomic_DNA"/>
</dbReference>
<gene>
    <name evidence="1" type="ordered locus">Hden_3355</name>
</gene>
<dbReference type="RefSeq" id="WP_013217307.1">
    <property type="nucleotide sequence ID" value="NC_014313.1"/>
</dbReference>
<organism evidence="1 2">
    <name type="scientific">Hyphomicrobium denitrificans (strain ATCC 51888 / DSM 1869 / NCIMB 11706 / TK 0415)</name>
    <dbReference type="NCBI Taxonomy" id="582899"/>
    <lineage>
        <taxon>Bacteria</taxon>
        <taxon>Pseudomonadati</taxon>
        <taxon>Pseudomonadota</taxon>
        <taxon>Alphaproteobacteria</taxon>
        <taxon>Hyphomicrobiales</taxon>
        <taxon>Hyphomicrobiaceae</taxon>
        <taxon>Hyphomicrobium</taxon>
    </lineage>
</organism>
<keyword evidence="2" id="KW-1185">Reference proteome</keyword>
<dbReference type="HOGENOM" id="CLU_2682842_0_0_5"/>
<evidence type="ECO:0000313" key="2">
    <source>
        <dbReference type="Proteomes" id="UP000002033"/>
    </source>
</evidence>
<dbReference type="KEGG" id="hdn:Hden_3355"/>
<proteinExistence type="predicted"/>